<evidence type="ECO:0000313" key="2">
    <source>
        <dbReference type="EMBL" id="KAF7013502.1"/>
    </source>
</evidence>
<gene>
    <name evidence="2" type="ORF">CFC21_027584</name>
</gene>
<reference evidence="2" key="2">
    <citation type="submission" date="2020-03" db="EMBL/GenBank/DDBJ databases">
        <title>The second near-complete assembly of the hexaploid bread wheat (Triticum aestivum) genome.</title>
        <authorList>
            <person name="Zimin A.V."/>
            <person name="Puiu D."/>
            <person name="Shumante A."/>
            <person name="Alonge M."/>
            <person name="Salzberg S.L."/>
        </authorList>
    </citation>
    <scope>NUCLEOTIDE SEQUENCE</scope>
    <source>
        <tissue evidence="2">Leaf</tissue>
    </source>
</reference>
<evidence type="ECO:0000256" key="1">
    <source>
        <dbReference type="SAM" id="MobiDB-lite"/>
    </source>
</evidence>
<feature type="non-terminal residue" evidence="2">
    <location>
        <position position="192"/>
    </location>
</feature>
<dbReference type="AlphaFoldDB" id="A0A9R1EPH6"/>
<reference evidence="2" key="1">
    <citation type="journal article" date="2017" name="Gigascience">
        <title>The first near-complete assembly of the hexaploid bread wheat genome, Triticum aestivum.</title>
        <authorList>
            <person name="Zimin A.V."/>
            <person name="Puiu D."/>
            <person name="Hall R."/>
            <person name="Kingan S."/>
            <person name="Clavijo B.J."/>
            <person name="Salzberg S.L."/>
        </authorList>
    </citation>
    <scope>NUCLEOTIDE SEQUENCE</scope>
    <source>
        <tissue evidence="2">Leaf</tissue>
    </source>
</reference>
<organism evidence="2">
    <name type="scientific">Triticum aestivum</name>
    <name type="common">Wheat</name>
    <dbReference type="NCBI Taxonomy" id="4565"/>
    <lineage>
        <taxon>Eukaryota</taxon>
        <taxon>Viridiplantae</taxon>
        <taxon>Streptophyta</taxon>
        <taxon>Embryophyta</taxon>
        <taxon>Tracheophyta</taxon>
        <taxon>Spermatophyta</taxon>
        <taxon>Magnoliopsida</taxon>
        <taxon>Liliopsida</taxon>
        <taxon>Poales</taxon>
        <taxon>Poaceae</taxon>
        <taxon>BOP clade</taxon>
        <taxon>Pooideae</taxon>
        <taxon>Triticodae</taxon>
        <taxon>Triticeae</taxon>
        <taxon>Triticinae</taxon>
        <taxon>Triticum</taxon>
    </lineage>
</organism>
<dbReference type="EMBL" id="CM022216">
    <property type="protein sequence ID" value="KAF7013502.1"/>
    <property type="molecule type" value="Genomic_DNA"/>
</dbReference>
<feature type="compositionally biased region" description="Low complexity" evidence="1">
    <location>
        <begin position="21"/>
        <end position="32"/>
    </location>
</feature>
<feature type="compositionally biased region" description="Polar residues" evidence="1">
    <location>
        <begin position="33"/>
        <end position="44"/>
    </location>
</feature>
<feature type="region of interest" description="Disordered" evidence="1">
    <location>
        <begin position="21"/>
        <end position="46"/>
    </location>
</feature>
<proteinExistence type="predicted"/>
<name>A0A9R1EPH6_WHEAT</name>
<accession>A0A9R1EPH6</accession>
<sequence>MPKNSNISGCSTGYCTVSWSSRLTSSRPPTSSHDTLGTSTSPVSRSADGLVTSLACTRSSMITDMELSTSTSMVSASRSITSIFWRNALEGRLGAERGEVGADEAVRVLADALQVDLAVRLLAVGRDGVDLVHEDDGRRPGLGLGEHLAQVVLALAGHHGHDLRPVDDHEVGARLGRDGARQQRLAGAGRAV</sequence>
<comment type="caution">
    <text evidence="2">The sequence shown here is derived from an EMBL/GenBank/DDBJ whole genome shotgun (WGS) entry which is preliminary data.</text>
</comment>
<protein>
    <submittedName>
        <fullName evidence="2">Uncharacterized protein</fullName>
    </submittedName>
</protein>
<dbReference type="Proteomes" id="UP000815260">
    <property type="component" value="Chromosome 2D"/>
</dbReference>